<dbReference type="InterPro" id="IPR002900">
    <property type="entry name" value="DUF38/FTH_CAE_spp"/>
</dbReference>
<dbReference type="Proteomes" id="UP000230233">
    <property type="component" value="Chromosome V"/>
</dbReference>
<name>A0A2G5TPW4_9PELO</name>
<dbReference type="Pfam" id="PF01827">
    <property type="entry name" value="FTH"/>
    <property type="match status" value="1"/>
</dbReference>
<dbReference type="PROSITE" id="PS50181">
    <property type="entry name" value="FBOX"/>
    <property type="match status" value="1"/>
</dbReference>
<sequence>MVSLLDMPDVPMNSILDHGGPSVIFSLRKVCKNLRDYIDETMPELHLDAINICLEYKKITITWSHYLENVQISYKLHGNGYKTVFGENEITIENVDYMEGFWNDYSLIMKYQKSSLKRFHLHLSNSTDVEDVSKFLEQYQNSGTIKTQYLDLGIYHGDEVLVILQHLNANCLKNIRFFSASYYDKNIDFTEIVKLDQWKNANEFSSRNLSIDASMKHFTHFSKINAEFQHIYSEPGNLNVLKEAAIRSPNFEKYIIEYHDSFNVRQTLSEVFGNPFTYSIGQNKWSWFFNTCREEKILKIDNFLMFDIINFSLIDRSMVPNGAEVKNVL</sequence>
<evidence type="ECO:0000313" key="2">
    <source>
        <dbReference type="EMBL" id="PIC29141.1"/>
    </source>
</evidence>
<dbReference type="OrthoDB" id="5793453at2759"/>
<dbReference type="PANTHER" id="PTHR23014">
    <property type="entry name" value="F-BOX A PROTEIN"/>
    <property type="match status" value="1"/>
</dbReference>
<dbReference type="InterPro" id="IPR001810">
    <property type="entry name" value="F-box_dom"/>
</dbReference>
<organism evidence="2 3">
    <name type="scientific">Caenorhabditis nigoni</name>
    <dbReference type="NCBI Taxonomy" id="1611254"/>
    <lineage>
        <taxon>Eukaryota</taxon>
        <taxon>Metazoa</taxon>
        <taxon>Ecdysozoa</taxon>
        <taxon>Nematoda</taxon>
        <taxon>Chromadorea</taxon>
        <taxon>Rhabditida</taxon>
        <taxon>Rhabditina</taxon>
        <taxon>Rhabditomorpha</taxon>
        <taxon>Rhabditoidea</taxon>
        <taxon>Rhabditidae</taxon>
        <taxon>Peloderinae</taxon>
        <taxon>Caenorhabditis</taxon>
    </lineage>
</organism>
<keyword evidence="3" id="KW-1185">Reference proteome</keyword>
<feature type="domain" description="F-box" evidence="1">
    <location>
        <begin position="1"/>
        <end position="50"/>
    </location>
</feature>
<accession>A0A2G5TPW4</accession>
<dbReference type="Pfam" id="PF00646">
    <property type="entry name" value="F-box"/>
    <property type="match status" value="1"/>
</dbReference>
<reference evidence="3" key="1">
    <citation type="submission" date="2017-10" db="EMBL/GenBank/DDBJ databases">
        <title>Rapid genome shrinkage in a self-fertile nematode reveals novel sperm competition proteins.</title>
        <authorList>
            <person name="Yin D."/>
            <person name="Schwarz E.M."/>
            <person name="Thomas C.G."/>
            <person name="Felde R.L."/>
            <person name="Korf I.F."/>
            <person name="Cutter A.D."/>
            <person name="Schartner C.M."/>
            <person name="Ralston E.J."/>
            <person name="Meyer B.J."/>
            <person name="Haag E.S."/>
        </authorList>
    </citation>
    <scope>NUCLEOTIDE SEQUENCE [LARGE SCALE GENOMIC DNA]</scope>
    <source>
        <strain evidence="3">JU1422</strain>
    </source>
</reference>
<dbReference type="PANTHER" id="PTHR23014:SF1">
    <property type="entry name" value="DUF38 DOMAIN-CONTAINING PROTEIN-RELATED"/>
    <property type="match status" value="1"/>
</dbReference>
<comment type="caution">
    <text evidence="2">The sequence shown here is derived from an EMBL/GenBank/DDBJ whole genome shotgun (WGS) entry which is preliminary data.</text>
</comment>
<evidence type="ECO:0000259" key="1">
    <source>
        <dbReference type="PROSITE" id="PS50181"/>
    </source>
</evidence>
<gene>
    <name evidence="2" type="primary">Cnig_chr_V.g20829</name>
    <name evidence="2" type="ORF">B9Z55_020829</name>
</gene>
<evidence type="ECO:0000313" key="3">
    <source>
        <dbReference type="Proteomes" id="UP000230233"/>
    </source>
</evidence>
<dbReference type="AlphaFoldDB" id="A0A2G5TPW4"/>
<proteinExistence type="predicted"/>
<dbReference type="EMBL" id="PDUG01000005">
    <property type="protein sequence ID" value="PIC29141.1"/>
    <property type="molecule type" value="Genomic_DNA"/>
</dbReference>
<protein>
    <recommendedName>
        <fullName evidence="1">F-box domain-containing protein</fullName>
    </recommendedName>
</protein>